<accession>A0A2B7Z0V0</accession>
<evidence type="ECO:0000313" key="1">
    <source>
        <dbReference type="EMBL" id="PGH27050.1"/>
    </source>
</evidence>
<dbReference type="Proteomes" id="UP000224634">
    <property type="component" value="Unassembled WGS sequence"/>
</dbReference>
<reference evidence="1 2" key="1">
    <citation type="submission" date="2017-10" db="EMBL/GenBank/DDBJ databases">
        <title>Comparative genomics in systemic dimorphic fungi from Ajellomycetaceae.</title>
        <authorList>
            <person name="Munoz J.F."/>
            <person name="Mcewen J.G."/>
            <person name="Clay O.K."/>
            <person name="Cuomo C.A."/>
        </authorList>
    </citation>
    <scope>NUCLEOTIDE SEQUENCE [LARGE SCALE GENOMIC DNA]</scope>
    <source>
        <strain evidence="1 2">UAMH7299</strain>
    </source>
</reference>
<proteinExistence type="predicted"/>
<gene>
    <name evidence="1" type="ORF">AJ80_01236</name>
</gene>
<protein>
    <submittedName>
        <fullName evidence="1">Uncharacterized protein</fullName>
    </submittedName>
</protein>
<keyword evidence="2" id="KW-1185">Reference proteome</keyword>
<name>A0A2B7Z0V0_POLH7</name>
<dbReference type="EMBL" id="PDNA01000010">
    <property type="protein sequence ID" value="PGH27050.1"/>
    <property type="molecule type" value="Genomic_DNA"/>
</dbReference>
<organism evidence="1 2">
    <name type="scientific">Polytolypa hystricis (strain UAMH7299)</name>
    <dbReference type="NCBI Taxonomy" id="1447883"/>
    <lineage>
        <taxon>Eukaryota</taxon>
        <taxon>Fungi</taxon>
        <taxon>Dikarya</taxon>
        <taxon>Ascomycota</taxon>
        <taxon>Pezizomycotina</taxon>
        <taxon>Eurotiomycetes</taxon>
        <taxon>Eurotiomycetidae</taxon>
        <taxon>Onygenales</taxon>
        <taxon>Onygenales incertae sedis</taxon>
        <taxon>Polytolypa</taxon>
    </lineage>
</organism>
<comment type="caution">
    <text evidence="1">The sequence shown here is derived from an EMBL/GenBank/DDBJ whole genome shotgun (WGS) entry which is preliminary data.</text>
</comment>
<evidence type="ECO:0000313" key="2">
    <source>
        <dbReference type="Proteomes" id="UP000224634"/>
    </source>
</evidence>
<sequence>MAKKSRGESLVKVSLEEDFSDLPKASVVINILQPETMITAAERPSELQFLLSSPDIAITQDYDKPLKVGLGVVKTWAQYPDVETRPLLTEHNSNLELPGDLIA</sequence>
<dbReference type="AlphaFoldDB" id="A0A2B7Z0V0"/>